<dbReference type="GO" id="GO:0051539">
    <property type="term" value="F:4 iron, 4 sulfur cluster binding"/>
    <property type="evidence" value="ECO:0007669"/>
    <property type="project" value="UniProtKB-KW"/>
</dbReference>
<dbReference type="InterPro" id="IPR012340">
    <property type="entry name" value="NA-bd_OB-fold"/>
</dbReference>
<dbReference type="KEGG" id="cdq:BOQ54_06060"/>
<dbReference type="Gene3D" id="3.40.50.150">
    <property type="entry name" value="Vaccinia Virus protein VP39"/>
    <property type="match status" value="1"/>
</dbReference>
<evidence type="ECO:0000256" key="1">
    <source>
        <dbReference type="ARBA" id="ARBA00022485"/>
    </source>
</evidence>
<evidence type="ECO:0000256" key="3">
    <source>
        <dbReference type="ARBA" id="ARBA00022679"/>
    </source>
</evidence>
<gene>
    <name evidence="7" type="ORF">BOQ54_06060</name>
</gene>
<accession>A0AAC9JNX4</accession>
<feature type="active site" description="Nucleophile" evidence="6">
    <location>
        <position position="366"/>
    </location>
</feature>
<dbReference type="InterPro" id="IPR010280">
    <property type="entry name" value="U5_MeTrfase_fam"/>
</dbReference>
<comment type="similarity">
    <text evidence="6">Belongs to the class I-like SAM-binding methyltransferase superfamily. RNA M5U methyltransferase family.</text>
</comment>
<proteinExistence type="inferred from homology"/>
<evidence type="ECO:0000256" key="4">
    <source>
        <dbReference type="ARBA" id="ARBA00022691"/>
    </source>
</evidence>
<dbReference type="SUPFAM" id="SSF53335">
    <property type="entry name" value="S-adenosyl-L-methionine-dependent methyltransferases"/>
    <property type="match status" value="1"/>
</dbReference>
<evidence type="ECO:0000313" key="8">
    <source>
        <dbReference type="Proteomes" id="UP000182703"/>
    </source>
</evidence>
<name>A0AAC9JNX4_9HYPH</name>
<evidence type="ECO:0000313" key="7">
    <source>
        <dbReference type="EMBL" id="APF36944.1"/>
    </source>
</evidence>
<feature type="binding site" evidence="6">
    <location>
        <position position="340"/>
    </location>
    <ligand>
        <name>S-adenosyl-L-methionine</name>
        <dbReference type="ChEBI" id="CHEBI:59789"/>
    </ligand>
</feature>
<dbReference type="GO" id="GO:0070475">
    <property type="term" value="P:rRNA base methylation"/>
    <property type="evidence" value="ECO:0007669"/>
    <property type="project" value="TreeGrafter"/>
</dbReference>
<evidence type="ECO:0000256" key="5">
    <source>
        <dbReference type="ARBA" id="ARBA00023014"/>
    </source>
</evidence>
<dbReference type="Proteomes" id="UP000182703">
    <property type="component" value="Chromosome"/>
</dbReference>
<dbReference type="PROSITE" id="PS51687">
    <property type="entry name" value="SAM_MT_RNA_M5U"/>
    <property type="match status" value="1"/>
</dbReference>
<keyword evidence="3 6" id="KW-0808">Transferase</keyword>
<dbReference type="RefSeq" id="WP_071923526.1">
    <property type="nucleotide sequence ID" value="NZ_CP018095.1"/>
</dbReference>
<dbReference type="PANTHER" id="PTHR11061:SF49">
    <property type="entry name" value="23S RRNA (URACIL(1939)-C(5))-METHYLTRANSFERASE RLMD"/>
    <property type="match status" value="1"/>
</dbReference>
<keyword evidence="8" id="KW-1185">Reference proteome</keyword>
<keyword evidence="5" id="KW-0411">Iron-sulfur</keyword>
<sequence>MAETLTITRLGARGDGVAEGPRGPVYVPFALPGEVVTAEVDGERGRLVSVETASPDRQTAECPLFAHCGGCAGQHLAPQLYGAWKRDIVVQALAHAGIETDVMPLVDAHGAGRRRVTFHARLIEGKAAVGFMAARSHALVPIAQCPVLAPGLAAAPEKARALAALLLPRGKPLDIQATETLGGLDIDIRGLGKADDRLSMALVEAARTLDLARLSLHGEILIERRPPAVAMGPAAVVPPPGGFLQATAAGEAALAALVTEACAGARHVADLFAGCGPFALRLAQQAKVHAVENGAEALAALQRAARNTQGLKPVTTEVRDLFRRPLLPLELDRFDAVVLDPPRAGAEAQARQIALSRVPLAVCVSCDPGTFARDARILVEAGMQLTRVVPVDQFRYTHHVEVVGVFTRPAKQKHKNKGKGGRP</sequence>
<keyword evidence="2 6" id="KW-0489">Methyltransferase</keyword>
<protein>
    <submittedName>
        <fullName evidence="7">RNA methyltransferase</fullName>
    </submittedName>
</protein>
<dbReference type="Gene3D" id="2.40.50.140">
    <property type="entry name" value="Nucleic acid-binding proteins"/>
    <property type="match status" value="1"/>
</dbReference>
<evidence type="ECO:0000256" key="6">
    <source>
        <dbReference type="PROSITE-ProRule" id="PRU01024"/>
    </source>
</evidence>
<evidence type="ECO:0000256" key="2">
    <source>
        <dbReference type="ARBA" id="ARBA00022603"/>
    </source>
</evidence>
<dbReference type="InterPro" id="IPR029063">
    <property type="entry name" value="SAM-dependent_MTases_sf"/>
</dbReference>
<dbReference type="PANTHER" id="PTHR11061">
    <property type="entry name" value="RNA M5U METHYLTRANSFERASE"/>
    <property type="match status" value="1"/>
</dbReference>
<reference evidence="7 8" key="1">
    <citation type="submission" date="2016-11" db="EMBL/GenBank/DDBJ databases">
        <title>Complete genome sequence of the aerobically denitrifying bacterium Chelatococcus daeguensis TAD1.</title>
        <authorList>
            <person name="Yang Y."/>
            <person name="Huang S."/>
            <person name="Lin E."/>
        </authorList>
    </citation>
    <scope>NUCLEOTIDE SEQUENCE [LARGE SCALE GENOMIC DNA]</scope>
    <source>
        <strain evidence="7 8">TAD1</strain>
    </source>
</reference>
<keyword evidence="1" id="KW-0479">Metal-binding</keyword>
<keyword evidence="1" id="KW-0004">4Fe-4S</keyword>
<dbReference type="GO" id="GO:0070041">
    <property type="term" value="F:rRNA (uridine-C5-)-methyltransferase activity"/>
    <property type="evidence" value="ECO:0007669"/>
    <property type="project" value="TreeGrafter"/>
</dbReference>
<keyword evidence="4 6" id="KW-0949">S-adenosyl-L-methionine</keyword>
<feature type="binding site" evidence="6">
    <location>
        <position position="245"/>
    </location>
    <ligand>
        <name>S-adenosyl-L-methionine</name>
        <dbReference type="ChEBI" id="CHEBI:59789"/>
    </ligand>
</feature>
<organism evidence="7 8">
    <name type="scientific">Chelatococcus daeguensis</name>
    <dbReference type="NCBI Taxonomy" id="444444"/>
    <lineage>
        <taxon>Bacteria</taxon>
        <taxon>Pseudomonadati</taxon>
        <taxon>Pseudomonadota</taxon>
        <taxon>Alphaproteobacteria</taxon>
        <taxon>Hyphomicrobiales</taxon>
        <taxon>Chelatococcaceae</taxon>
        <taxon>Chelatococcus</taxon>
    </lineage>
</organism>
<dbReference type="SUPFAM" id="SSF50249">
    <property type="entry name" value="Nucleic acid-binding proteins"/>
    <property type="match status" value="1"/>
</dbReference>
<keyword evidence="1" id="KW-0408">Iron</keyword>
<dbReference type="Pfam" id="PF05958">
    <property type="entry name" value="tRNA_U5-meth_tr"/>
    <property type="match status" value="1"/>
</dbReference>
<dbReference type="EMBL" id="CP018095">
    <property type="protein sequence ID" value="APF36944.1"/>
    <property type="molecule type" value="Genomic_DNA"/>
</dbReference>
<feature type="binding site" evidence="6">
    <location>
        <position position="292"/>
    </location>
    <ligand>
        <name>S-adenosyl-L-methionine</name>
        <dbReference type="ChEBI" id="CHEBI:59789"/>
    </ligand>
</feature>
<dbReference type="Gene3D" id="2.40.50.1070">
    <property type="match status" value="1"/>
</dbReference>
<feature type="binding site" evidence="6">
    <location>
        <position position="272"/>
    </location>
    <ligand>
        <name>S-adenosyl-L-methionine</name>
        <dbReference type="ChEBI" id="CHEBI:59789"/>
    </ligand>
</feature>
<dbReference type="AlphaFoldDB" id="A0AAC9JNX4"/>